<dbReference type="EnsemblPlants" id="Bo6g007020.1">
    <property type="protein sequence ID" value="Bo6g007020.1"/>
    <property type="gene ID" value="Bo6g007020"/>
</dbReference>
<dbReference type="AlphaFoldDB" id="A0A0D3CNT6"/>
<name>A0A0D3CNT6_BRAOL</name>
<protein>
    <submittedName>
        <fullName evidence="1">Uncharacterized protein</fullName>
    </submittedName>
</protein>
<reference evidence="1" key="2">
    <citation type="submission" date="2015-03" db="UniProtKB">
        <authorList>
            <consortium name="EnsemblPlants"/>
        </authorList>
    </citation>
    <scope>IDENTIFICATION</scope>
</reference>
<evidence type="ECO:0000313" key="1">
    <source>
        <dbReference type="EnsemblPlants" id="Bo6g007020.1"/>
    </source>
</evidence>
<dbReference type="Gramene" id="Bo6g007020.1">
    <property type="protein sequence ID" value="Bo6g007020.1"/>
    <property type="gene ID" value="Bo6g007020"/>
</dbReference>
<evidence type="ECO:0000313" key="2">
    <source>
        <dbReference type="Proteomes" id="UP000032141"/>
    </source>
</evidence>
<organism evidence="1 2">
    <name type="scientific">Brassica oleracea var. oleracea</name>
    <dbReference type="NCBI Taxonomy" id="109376"/>
    <lineage>
        <taxon>Eukaryota</taxon>
        <taxon>Viridiplantae</taxon>
        <taxon>Streptophyta</taxon>
        <taxon>Embryophyta</taxon>
        <taxon>Tracheophyta</taxon>
        <taxon>Spermatophyta</taxon>
        <taxon>Magnoliopsida</taxon>
        <taxon>eudicotyledons</taxon>
        <taxon>Gunneridae</taxon>
        <taxon>Pentapetalae</taxon>
        <taxon>rosids</taxon>
        <taxon>malvids</taxon>
        <taxon>Brassicales</taxon>
        <taxon>Brassicaceae</taxon>
        <taxon>Brassiceae</taxon>
        <taxon>Brassica</taxon>
    </lineage>
</organism>
<keyword evidence="2" id="KW-1185">Reference proteome</keyword>
<reference evidence="1 2" key="1">
    <citation type="journal article" date="2014" name="Genome Biol.">
        <title>Transcriptome and methylome profiling reveals relics of genome dominance in the mesopolyploid Brassica oleracea.</title>
        <authorList>
            <person name="Parkin I.A."/>
            <person name="Koh C."/>
            <person name="Tang H."/>
            <person name="Robinson S.J."/>
            <person name="Kagale S."/>
            <person name="Clarke W.E."/>
            <person name="Town C.D."/>
            <person name="Nixon J."/>
            <person name="Krishnakumar V."/>
            <person name="Bidwell S.L."/>
            <person name="Denoeud F."/>
            <person name="Belcram H."/>
            <person name="Links M.G."/>
            <person name="Just J."/>
            <person name="Clarke C."/>
            <person name="Bender T."/>
            <person name="Huebert T."/>
            <person name="Mason A.S."/>
            <person name="Pires J.C."/>
            <person name="Barker G."/>
            <person name="Moore J."/>
            <person name="Walley P.G."/>
            <person name="Manoli S."/>
            <person name="Batley J."/>
            <person name="Edwards D."/>
            <person name="Nelson M.N."/>
            <person name="Wang X."/>
            <person name="Paterson A.H."/>
            <person name="King G."/>
            <person name="Bancroft I."/>
            <person name="Chalhoub B."/>
            <person name="Sharpe A.G."/>
        </authorList>
    </citation>
    <scope>NUCLEOTIDE SEQUENCE</scope>
    <source>
        <strain evidence="1 2">cv. TO1000</strain>
    </source>
</reference>
<accession>A0A0D3CNT6</accession>
<dbReference type="HOGENOM" id="CLU_1799130_0_0_1"/>
<dbReference type="Proteomes" id="UP000032141">
    <property type="component" value="Chromosome C6"/>
</dbReference>
<sequence>MGVAVLLGSLYLKQTLFDRIDLVEGCVFVIPQRLRQMVAAKFLVRGGCTQPVQMWMLKFSRIWSDNLPSEASEVIGLPIIFTAFCPLRSFSEKNSYFFKTAGYLLRRPGFRVSGFDSGLWFVPGGLADLNLRRSLSSHEVRWCS</sequence>
<proteinExistence type="predicted"/>